<dbReference type="PANTHER" id="PTHR36448">
    <property type="entry name" value="BLR7373 PROTEIN"/>
    <property type="match status" value="1"/>
</dbReference>
<dbReference type="InterPro" id="IPR014710">
    <property type="entry name" value="RmlC-like_jellyroll"/>
</dbReference>
<gene>
    <name evidence="1" type="ORF">CSOL1703_00007003</name>
</gene>
<name>A0A9N9ZL88_9HYPO</name>
<dbReference type="PANTHER" id="PTHR36448:SF2">
    <property type="entry name" value="CUPIN TYPE-1 DOMAIN-CONTAINING PROTEIN"/>
    <property type="match status" value="1"/>
</dbReference>
<dbReference type="InterPro" id="IPR047121">
    <property type="entry name" value="YjiB-like"/>
</dbReference>
<dbReference type="EMBL" id="CABFOC020000074">
    <property type="protein sequence ID" value="CAH0057230.1"/>
    <property type="molecule type" value="Genomic_DNA"/>
</dbReference>
<dbReference type="InterPro" id="IPR011051">
    <property type="entry name" value="RmlC_Cupin_sf"/>
</dbReference>
<evidence type="ECO:0000313" key="2">
    <source>
        <dbReference type="Proteomes" id="UP000775872"/>
    </source>
</evidence>
<evidence type="ECO:0008006" key="3">
    <source>
        <dbReference type="Google" id="ProtNLM"/>
    </source>
</evidence>
<organism evidence="1 2">
    <name type="scientific">Clonostachys solani</name>
    <dbReference type="NCBI Taxonomy" id="160281"/>
    <lineage>
        <taxon>Eukaryota</taxon>
        <taxon>Fungi</taxon>
        <taxon>Dikarya</taxon>
        <taxon>Ascomycota</taxon>
        <taxon>Pezizomycotina</taxon>
        <taxon>Sordariomycetes</taxon>
        <taxon>Hypocreomycetidae</taxon>
        <taxon>Hypocreales</taxon>
        <taxon>Bionectriaceae</taxon>
        <taxon>Clonostachys</taxon>
    </lineage>
</organism>
<proteinExistence type="predicted"/>
<evidence type="ECO:0000313" key="1">
    <source>
        <dbReference type="EMBL" id="CAH0057230.1"/>
    </source>
</evidence>
<protein>
    <recommendedName>
        <fullName evidence="3">Cupin type-1 domain-containing protein</fullName>
    </recommendedName>
</protein>
<keyword evidence="2" id="KW-1185">Reference proteome</keyword>
<dbReference type="OrthoDB" id="2446447at2759"/>
<dbReference type="Gene3D" id="2.60.120.10">
    <property type="entry name" value="Jelly Rolls"/>
    <property type="match status" value="1"/>
</dbReference>
<accession>A0A9N9ZL88</accession>
<feature type="non-terminal residue" evidence="1">
    <location>
        <position position="1"/>
    </location>
</feature>
<reference evidence="1 2" key="2">
    <citation type="submission" date="2021-10" db="EMBL/GenBank/DDBJ databases">
        <authorList>
            <person name="Piombo E."/>
        </authorList>
    </citation>
    <scope>NUCLEOTIDE SEQUENCE [LARGE SCALE GENOMIC DNA]</scope>
</reference>
<reference evidence="2" key="1">
    <citation type="submission" date="2019-06" db="EMBL/GenBank/DDBJ databases">
        <authorList>
            <person name="Broberg M."/>
        </authorList>
    </citation>
    <scope>NUCLEOTIDE SEQUENCE [LARGE SCALE GENOMIC DNA]</scope>
</reference>
<dbReference type="AlphaFoldDB" id="A0A9N9ZL88"/>
<dbReference type="CDD" id="cd02219">
    <property type="entry name" value="cupin_YjlB-like"/>
    <property type="match status" value="1"/>
</dbReference>
<sequence length="191" mass="21436">QNIRGESFDTTHTMASKMQVNCYYLGSNQDAPNNTLPVLHYQDVLPEPRTEASVTEFLARNKWEKRGTWGHIGIRHFHPNSHECYAIFQGSSKLLIGKIKQGDGVEINVKTGDVIVLPAGTAHSSIESSPNYRYIGVYPEGCPMWRNEMGKKPAEQFHATIQDVAMPEADPVYGENGPLTRLWVARPRSKL</sequence>
<dbReference type="SUPFAM" id="SSF51182">
    <property type="entry name" value="RmlC-like cupins"/>
    <property type="match status" value="1"/>
</dbReference>
<dbReference type="Proteomes" id="UP000775872">
    <property type="component" value="Unassembled WGS sequence"/>
</dbReference>
<comment type="caution">
    <text evidence="1">The sequence shown here is derived from an EMBL/GenBank/DDBJ whole genome shotgun (WGS) entry which is preliminary data.</text>
</comment>